<name>A0A284RUQ5_ARMOS</name>
<keyword evidence="2" id="KW-1185">Reference proteome</keyword>
<dbReference type="OrthoDB" id="3040468at2759"/>
<evidence type="ECO:0000313" key="2">
    <source>
        <dbReference type="Proteomes" id="UP000219338"/>
    </source>
</evidence>
<gene>
    <name evidence="1" type="ORF">ARMOST_15904</name>
</gene>
<dbReference type="EMBL" id="FUEG01000017">
    <property type="protein sequence ID" value="SJL12477.1"/>
    <property type="molecule type" value="Genomic_DNA"/>
</dbReference>
<accession>A0A284RUQ5</accession>
<proteinExistence type="predicted"/>
<reference evidence="2" key="1">
    <citation type="journal article" date="2017" name="Nat. Ecol. Evol.">
        <title>Genome expansion and lineage-specific genetic innovations in the forest pathogenic fungi Armillaria.</title>
        <authorList>
            <person name="Sipos G."/>
            <person name="Prasanna A.N."/>
            <person name="Walter M.C."/>
            <person name="O'Connor E."/>
            <person name="Balint B."/>
            <person name="Krizsan K."/>
            <person name="Kiss B."/>
            <person name="Hess J."/>
            <person name="Varga T."/>
            <person name="Slot J."/>
            <person name="Riley R."/>
            <person name="Boka B."/>
            <person name="Rigling D."/>
            <person name="Barry K."/>
            <person name="Lee J."/>
            <person name="Mihaltcheva S."/>
            <person name="LaButti K."/>
            <person name="Lipzen A."/>
            <person name="Waldron R."/>
            <person name="Moloney N.M."/>
            <person name="Sperisen C."/>
            <person name="Kredics L."/>
            <person name="Vagvoelgyi C."/>
            <person name="Patrignani A."/>
            <person name="Fitzpatrick D."/>
            <person name="Nagy I."/>
            <person name="Doyle S."/>
            <person name="Anderson J.B."/>
            <person name="Grigoriev I.V."/>
            <person name="Gueldener U."/>
            <person name="Muensterkoetter M."/>
            <person name="Nagy L.G."/>
        </authorList>
    </citation>
    <scope>NUCLEOTIDE SEQUENCE [LARGE SCALE GENOMIC DNA]</scope>
    <source>
        <strain evidence="2">C18/9</strain>
    </source>
</reference>
<dbReference type="STRING" id="47428.A0A284RUQ5"/>
<dbReference type="AlphaFoldDB" id="A0A284RUQ5"/>
<protein>
    <submittedName>
        <fullName evidence="1">Uncharacterized protein</fullName>
    </submittedName>
</protein>
<dbReference type="Proteomes" id="UP000219338">
    <property type="component" value="Unassembled WGS sequence"/>
</dbReference>
<evidence type="ECO:0000313" key="1">
    <source>
        <dbReference type="EMBL" id="SJL12477.1"/>
    </source>
</evidence>
<organism evidence="1 2">
    <name type="scientific">Armillaria ostoyae</name>
    <name type="common">Armillaria root rot fungus</name>
    <dbReference type="NCBI Taxonomy" id="47428"/>
    <lineage>
        <taxon>Eukaryota</taxon>
        <taxon>Fungi</taxon>
        <taxon>Dikarya</taxon>
        <taxon>Basidiomycota</taxon>
        <taxon>Agaricomycotina</taxon>
        <taxon>Agaricomycetes</taxon>
        <taxon>Agaricomycetidae</taxon>
        <taxon>Agaricales</taxon>
        <taxon>Marasmiineae</taxon>
        <taxon>Physalacriaceae</taxon>
        <taxon>Armillaria</taxon>
    </lineage>
</organism>
<sequence>MRNFLLEWTMGSVGFQSRGTIICQFSLHLVDRCYVCSSDKLYLPGTTFCFQLQAQGSSTFEPLAATVVKRFEFFAVVLLVQQHSDHENISLKLTDYRLGYRSNKEQLDTVPWTSSIDDHLRRAVHDIQAGAIPDWFEVISDFDNRPDTEPWEDWM</sequence>